<feature type="domain" description="Glycosyltransferase 2-like" evidence="1">
    <location>
        <begin position="11"/>
        <end position="126"/>
    </location>
</feature>
<dbReference type="Gene3D" id="3.90.550.10">
    <property type="entry name" value="Spore Coat Polysaccharide Biosynthesis Protein SpsA, Chain A"/>
    <property type="match status" value="1"/>
</dbReference>
<name>A0A415PC78_9FIRM</name>
<proteinExistence type="predicted"/>
<dbReference type="EMBL" id="JAGZMZ010000007">
    <property type="protein sequence ID" value="MBS4883889.1"/>
    <property type="molecule type" value="Genomic_DNA"/>
</dbReference>
<reference evidence="3 4" key="1">
    <citation type="submission" date="2018-08" db="EMBL/GenBank/DDBJ databases">
        <title>A genome reference for cultivated species of the human gut microbiota.</title>
        <authorList>
            <person name="Zou Y."/>
            <person name="Xue W."/>
            <person name="Luo G."/>
        </authorList>
    </citation>
    <scope>NUCLEOTIDE SEQUENCE [LARGE SCALE GENOMIC DNA]</scope>
    <source>
        <strain evidence="3 4">AF35-6BH</strain>
    </source>
</reference>
<reference evidence="2" key="2">
    <citation type="submission" date="2021-02" db="EMBL/GenBank/DDBJ databases">
        <title>Infant gut strain persistence is associated with maternal origin, phylogeny, and functional potential including surface adhesion and iron acquisition.</title>
        <authorList>
            <person name="Lou Y.C."/>
        </authorList>
    </citation>
    <scope>NUCLEOTIDE SEQUENCE</scope>
    <source>
        <strain evidence="2">L3_108_103G1_dasL3_108_103G1_concoct_2</strain>
    </source>
</reference>
<dbReference type="InterPro" id="IPR050834">
    <property type="entry name" value="Glycosyltransf_2"/>
</dbReference>
<dbReference type="AlphaFoldDB" id="A0A415PC78"/>
<keyword evidence="3" id="KW-0808">Transferase</keyword>
<gene>
    <name evidence="3" type="ORF">DWZ83_06425</name>
    <name evidence="2" type="ORF">KHZ85_03910</name>
</gene>
<dbReference type="PANTHER" id="PTHR43685">
    <property type="entry name" value="GLYCOSYLTRANSFERASE"/>
    <property type="match status" value="1"/>
</dbReference>
<organism evidence="3 4">
    <name type="scientific">Amedibacillus dolichus</name>
    <dbReference type="NCBI Taxonomy" id="31971"/>
    <lineage>
        <taxon>Bacteria</taxon>
        <taxon>Bacillati</taxon>
        <taxon>Bacillota</taxon>
        <taxon>Erysipelotrichia</taxon>
        <taxon>Erysipelotrichales</taxon>
        <taxon>Erysipelotrichaceae</taxon>
        <taxon>Amedibacillus</taxon>
    </lineage>
</organism>
<dbReference type="OrthoDB" id="396512at2"/>
<dbReference type="SUPFAM" id="SSF53448">
    <property type="entry name" value="Nucleotide-diphospho-sugar transferases"/>
    <property type="match status" value="1"/>
</dbReference>
<evidence type="ECO:0000313" key="2">
    <source>
        <dbReference type="EMBL" id="MBS4883889.1"/>
    </source>
</evidence>
<comment type="caution">
    <text evidence="3">The sequence shown here is derived from an EMBL/GenBank/DDBJ whole genome shotgun (WGS) entry which is preliminary data.</text>
</comment>
<dbReference type="PANTHER" id="PTHR43685:SF2">
    <property type="entry name" value="GLYCOSYLTRANSFERASE 2-LIKE DOMAIN-CONTAINING PROTEIN"/>
    <property type="match status" value="1"/>
</dbReference>
<dbReference type="Proteomes" id="UP000284868">
    <property type="component" value="Unassembled WGS sequence"/>
</dbReference>
<protein>
    <submittedName>
        <fullName evidence="3">Glycosyltransferase family 2 protein</fullName>
    </submittedName>
</protein>
<dbReference type="CDD" id="cd00761">
    <property type="entry name" value="Glyco_tranf_GTA_type"/>
    <property type="match status" value="1"/>
</dbReference>
<sequence length="271" mass="30641">MKNRRYAMKISVIIPAYNSEAVLMDAVQSVCNQTYLSYICEIVIVNDGSKDQTPKVMQQIAKQVTQVPITLINKENGGASSARNAGIKAASGDWIALLDADDEWLANKLERQVQTLQEHPEIDFLGCGSDDRTLRILFHKVTKLYHASVRDLCIKSFPVTPSILFRKKIVDTIGYFDEHKKYMEDADFCLRVAEKFQYYYLPESLVRTGHGKKAMGASGLSANVKGMYLGMVQNLKDAHQRGSISIGFYGMLRIFSYMKYIRRCILTKLGK</sequence>
<dbReference type="InterPro" id="IPR001173">
    <property type="entry name" value="Glyco_trans_2-like"/>
</dbReference>
<dbReference type="GO" id="GO:0016740">
    <property type="term" value="F:transferase activity"/>
    <property type="evidence" value="ECO:0007669"/>
    <property type="project" value="UniProtKB-KW"/>
</dbReference>
<evidence type="ECO:0000313" key="4">
    <source>
        <dbReference type="Proteomes" id="UP000284868"/>
    </source>
</evidence>
<dbReference type="Proteomes" id="UP000753219">
    <property type="component" value="Unassembled WGS sequence"/>
</dbReference>
<dbReference type="Pfam" id="PF00535">
    <property type="entry name" value="Glycos_transf_2"/>
    <property type="match status" value="1"/>
</dbReference>
<evidence type="ECO:0000259" key="1">
    <source>
        <dbReference type="Pfam" id="PF00535"/>
    </source>
</evidence>
<keyword evidence="4" id="KW-1185">Reference proteome</keyword>
<evidence type="ECO:0000313" key="3">
    <source>
        <dbReference type="EMBL" id="RHM10340.1"/>
    </source>
</evidence>
<accession>A0A415PC78</accession>
<dbReference type="EMBL" id="QRPK01000029">
    <property type="protein sequence ID" value="RHM10340.1"/>
    <property type="molecule type" value="Genomic_DNA"/>
</dbReference>
<dbReference type="InterPro" id="IPR029044">
    <property type="entry name" value="Nucleotide-diphossugar_trans"/>
</dbReference>